<evidence type="ECO:0000256" key="9">
    <source>
        <dbReference type="PIRSR" id="PIRSR001357-50"/>
    </source>
</evidence>
<dbReference type="Pfam" id="PF01791">
    <property type="entry name" value="DeoC"/>
    <property type="match status" value="1"/>
</dbReference>
<evidence type="ECO:0000256" key="6">
    <source>
        <dbReference type="ARBA" id="ARBA00031814"/>
    </source>
</evidence>
<evidence type="ECO:0000256" key="5">
    <source>
        <dbReference type="ARBA" id="ARBA00023270"/>
    </source>
</evidence>
<dbReference type="Gene3D" id="3.20.20.70">
    <property type="entry name" value="Aldolase class I"/>
    <property type="match status" value="1"/>
</dbReference>
<protein>
    <recommendedName>
        <fullName evidence="3">deoxyribose-phosphate aldolase</fullName>
        <ecNumber evidence="3">4.1.2.4</ecNumber>
    </recommendedName>
    <alternativeName>
        <fullName evidence="7">2-deoxy-D-ribose 5-phosphate aldolase</fullName>
    </alternativeName>
    <alternativeName>
        <fullName evidence="6">Phosphodeoxyriboaldolase</fullName>
    </alternativeName>
</protein>
<evidence type="ECO:0000256" key="7">
    <source>
        <dbReference type="ARBA" id="ARBA00032755"/>
    </source>
</evidence>
<dbReference type="KEGG" id="tet:TTHERM_00191620"/>
<dbReference type="GO" id="GO:0009264">
    <property type="term" value="P:deoxyribonucleotide catabolic process"/>
    <property type="evidence" value="ECO:0007669"/>
    <property type="project" value="InterPro"/>
</dbReference>
<dbReference type="GO" id="GO:0046386">
    <property type="term" value="P:deoxyribose phosphate catabolic process"/>
    <property type="evidence" value="ECO:0007669"/>
    <property type="project" value="UniProtKB-UniPathway"/>
</dbReference>
<evidence type="ECO:0000313" key="10">
    <source>
        <dbReference type="EMBL" id="EAR96493.1"/>
    </source>
</evidence>
<feature type="active site" description="Schiff-base intermediate with acetaldehyde" evidence="9">
    <location>
        <position position="198"/>
    </location>
</feature>
<organism evidence="10 11">
    <name type="scientific">Tetrahymena thermophila (strain SB210)</name>
    <dbReference type="NCBI Taxonomy" id="312017"/>
    <lineage>
        <taxon>Eukaryota</taxon>
        <taxon>Sar</taxon>
        <taxon>Alveolata</taxon>
        <taxon>Ciliophora</taxon>
        <taxon>Intramacronucleata</taxon>
        <taxon>Oligohymenophorea</taxon>
        <taxon>Hymenostomatida</taxon>
        <taxon>Tetrahymenina</taxon>
        <taxon>Tetrahymenidae</taxon>
        <taxon>Tetrahymena</taxon>
    </lineage>
</organism>
<dbReference type="RefSeq" id="XP_001016738.1">
    <property type="nucleotide sequence ID" value="XM_001016738.3"/>
</dbReference>
<dbReference type="InterPro" id="IPR011343">
    <property type="entry name" value="DeoC"/>
</dbReference>
<dbReference type="eggNOG" id="KOG3981">
    <property type="taxonomic scope" value="Eukaryota"/>
</dbReference>
<dbReference type="PANTHER" id="PTHR10889:SF3">
    <property type="entry name" value="DEOXYRIBOSE-PHOSPHATE ALDOLASE"/>
    <property type="match status" value="1"/>
</dbReference>
<dbReference type="GeneID" id="7844842"/>
<comment type="similarity">
    <text evidence="2">Belongs to the DeoC/FbaB aldolase family. DeoC type 2 subfamily.</text>
</comment>
<dbReference type="AlphaFoldDB" id="I7M828"/>
<dbReference type="OrthoDB" id="70823at2759"/>
<evidence type="ECO:0000256" key="4">
    <source>
        <dbReference type="ARBA" id="ARBA00023239"/>
    </source>
</evidence>
<dbReference type="InterPro" id="IPR013785">
    <property type="entry name" value="Aldolase_TIM"/>
</dbReference>
<comment type="pathway">
    <text evidence="1">Carbohydrate degradation; 2-deoxy-D-ribose 1-phosphate degradation; D-glyceraldehyde 3-phosphate and acetaldehyde from 2-deoxy-alpha-D-ribose 1-phosphate: step 2/2.</text>
</comment>
<evidence type="ECO:0000256" key="8">
    <source>
        <dbReference type="ARBA" id="ARBA00048791"/>
    </source>
</evidence>
<dbReference type="Proteomes" id="UP000009168">
    <property type="component" value="Unassembled WGS sequence"/>
</dbReference>
<dbReference type="PANTHER" id="PTHR10889">
    <property type="entry name" value="DEOXYRIBOSE-PHOSPHATE ALDOLASE"/>
    <property type="match status" value="1"/>
</dbReference>
<dbReference type="GO" id="GO:0016052">
    <property type="term" value="P:carbohydrate catabolic process"/>
    <property type="evidence" value="ECO:0007669"/>
    <property type="project" value="TreeGrafter"/>
</dbReference>
<gene>
    <name evidence="10" type="ORF">TTHERM_00191620</name>
</gene>
<evidence type="ECO:0000256" key="3">
    <source>
        <dbReference type="ARBA" id="ARBA00012515"/>
    </source>
</evidence>
<evidence type="ECO:0000313" key="11">
    <source>
        <dbReference type="Proteomes" id="UP000009168"/>
    </source>
</evidence>
<dbReference type="SUPFAM" id="SSF51569">
    <property type="entry name" value="Aldolase"/>
    <property type="match status" value="1"/>
</dbReference>
<dbReference type="GO" id="GO:0005737">
    <property type="term" value="C:cytoplasm"/>
    <property type="evidence" value="ECO:0007669"/>
    <property type="project" value="InterPro"/>
</dbReference>
<keyword evidence="5 9" id="KW-0704">Schiff base</keyword>
<dbReference type="GO" id="GO:0004139">
    <property type="term" value="F:deoxyribose-phosphate aldolase activity"/>
    <property type="evidence" value="ECO:0007669"/>
    <property type="project" value="UniProtKB-EC"/>
</dbReference>
<keyword evidence="11" id="KW-1185">Reference proteome</keyword>
<dbReference type="HOGENOM" id="CLU_053595_3_0_1"/>
<evidence type="ECO:0000256" key="1">
    <source>
        <dbReference type="ARBA" id="ARBA00004816"/>
    </source>
</evidence>
<feature type="active site" description="Proton donor/acceptor" evidence="9">
    <location>
        <position position="235"/>
    </location>
</feature>
<dbReference type="EMBL" id="GG662693">
    <property type="protein sequence ID" value="EAR96493.1"/>
    <property type="molecule type" value="Genomic_DNA"/>
</dbReference>
<dbReference type="InterPro" id="IPR002915">
    <property type="entry name" value="DeoC/FbaB/LacD_aldolase"/>
</dbReference>
<dbReference type="FunCoup" id="I7M828">
    <property type="interactions" value="68"/>
</dbReference>
<reference evidence="11" key="1">
    <citation type="journal article" date="2006" name="PLoS Biol.">
        <title>Macronuclear genome sequence of the ciliate Tetrahymena thermophila, a model eukaryote.</title>
        <authorList>
            <person name="Eisen J.A."/>
            <person name="Coyne R.S."/>
            <person name="Wu M."/>
            <person name="Wu D."/>
            <person name="Thiagarajan M."/>
            <person name="Wortman J.R."/>
            <person name="Badger J.H."/>
            <person name="Ren Q."/>
            <person name="Amedeo P."/>
            <person name="Jones K.M."/>
            <person name="Tallon L.J."/>
            <person name="Delcher A.L."/>
            <person name="Salzberg S.L."/>
            <person name="Silva J.C."/>
            <person name="Haas B.J."/>
            <person name="Majoros W.H."/>
            <person name="Farzad M."/>
            <person name="Carlton J.M."/>
            <person name="Smith R.K. Jr."/>
            <person name="Garg J."/>
            <person name="Pearlman R.E."/>
            <person name="Karrer K.M."/>
            <person name="Sun L."/>
            <person name="Manning G."/>
            <person name="Elde N.C."/>
            <person name="Turkewitz A.P."/>
            <person name="Asai D.J."/>
            <person name="Wilkes D.E."/>
            <person name="Wang Y."/>
            <person name="Cai H."/>
            <person name="Collins K."/>
            <person name="Stewart B.A."/>
            <person name="Lee S.R."/>
            <person name="Wilamowska K."/>
            <person name="Weinberg Z."/>
            <person name="Ruzzo W.L."/>
            <person name="Wloga D."/>
            <person name="Gaertig J."/>
            <person name="Frankel J."/>
            <person name="Tsao C.-C."/>
            <person name="Gorovsky M.A."/>
            <person name="Keeling P.J."/>
            <person name="Waller R.F."/>
            <person name="Patron N.J."/>
            <person name="Cherry J.M."/>
            <person name="Stover N.A."/>
            <person name="Krieger C.J."/>
            <person name="del Toro C."/>
            <person name="Ryder H.F."/>
            <person name="Williamson S.C."/>
            <person name="Barbeau R.A."/>
            <person name="Hamilton E.P."/>
            <person name="Orias E."/>
        </authorList>
    </citation>
    <scope>NUCLEOTIDE SEQUENCE [LARGE SCALE GENOMIC DNA]</scope>
    <source>
        <strain evidence="11">SB210</strain>
    </source>
</reference>
<dbReference type="SMART" id="SM01133">
    <property type="entry name" value="DeoC"/>
    <property type="match status" value="1"/>
</dbReference>
<dbReference type="InParanoid" id="I7M828"/>
<dbReference type="PIRSF" id="PIRSF001357">
    <property type="entry name" value="DeoC"/>
    <property type="match status" value="1"/>
</dbReference>
<keyword evidence="4" id="KW-0456">Lyase</keyword>
<name>I7M828_TETTS</name>
<evidence type="ECO:0000256" key="2">
    <source>
        <dbReference type="ARBA" id="ARBA00009473"/>
    </source>
</evidence>
<proteinExistence type="inferred from homology"/>
<sequence length="304" mass="33734">MAEQAVKYPTEEELKKLISEEIEKVQNLPQADVATLKKIYSCIDLTSLNSTDGPTSLDNWIDKVVFKVLDAHHDIKPAAICVYPNFSRLVSTKLKETGIKTAVVSTCFPTGQTFQEVKDLETKIAVEQGAQEIDMVVSRGYWNDGFQEKVIDEIKTQKAICGEKAHLKVILETCELLSLSSIYQLSYEALQNGADFIKTSTGKGKHGATLEHYTAMCLALRDYNAHTQTNHRGIKAAGGISDAQTAMKFFTLTKNLLGKSDNTVFRIGASGLANNLIEAIKNHDHKQNLDQFESVEKKQNTEAY</sequence>
<dbReference type="STRING" id="312017.I7M828"/>
<dbReference type="OMA" id="MNACIPP"/>
<dbReference type="NCBIfam" id="TIGR00126">
    <property type="entry name" value="deoC"/>
    <property type="match status" value="1"/>
</dbReference>
<comment type="catalytic activity">
    <reaction evidence="8">
        <text>2-deoxy-D-ribose 5-phosphate = D-glyceraldehyde 3-phosphate + acetaldehyde</text>
        <dbReference type="Rhea" id="RHEA:12821"/>
        <dbReference type="ChEBI" id="CHEBI:15343"/>
        <dbReference type="ChEBI" id="CHEBI:59776"/>
        <dbReference type="ChEBI" id="CHEBI:62877"/>
        <dbReference type="EC" id="4.1.2.4"/>
    </reaction>
</comment>
<accession>I7M828</accession>
<dbReference type="EC" id="4.1.2.4" evidence="3"/>
<dbReference type="UniPathway" id="UPA00002">
    <property type="reaction ID" value="UER00468"/>
</dbReference>